<evidence type="ECO:0000256" key="6">
    <source>
        <dbReference type="SAM" id="SignalP"/>
    </source>
</evidence>
<dbReference type="Gene3D" id="3.15.10.50">
    <property type="match status" value="1"/>
</dbReference>
<name>A0AAV2PVB1_MEGNR</name>
<evidence type="ECO:0000256" key="5">
    <source>
        <dbReference type="PROSITE-ProRule" id="PRU00479"/>
    </source>
</evidence>
<comment type="caution">
    <text evidence="9">The sequence shown here is derived from an EMBL/GenBank/DDBJ whole genome shotgun (WGS) entry which is preliminary data.</text>
</comment>
<comment type="caution">
    <text evidence="5">Lacks conserved residue(s) required for the propagation of feature annotation.</text>
</comment>
<keyword evidence="1 4" id="KW-0147">Chitin-binding</keyword>
<organism evidence="9 10">
    <name type="scientific">Meganyctiphanes norvegica</name>
    <name type="common">Northern krill</name>
    <name type="synonym">Thysanopoda norvegica</name>
    <dbReference type="NCBI Taxonomy" id="48144"/>
    <lineage>
        <taxon>Eukaryota</taxon>
        <taxon>Metazoa</taxon>
        <taxon>Ecdysozoa</taxon>
        <taxon>Arthropoda</taxon>
        <taxon>Crustacea</taxon>
        <taxon>Multicrustacea</taxon>
        <taxon>Malacostraca</taxon>
        <taxon>Eumalacostraca</taxon>
        <taxon>Eucarida</taxon>
        <taxon>Euphausiacea</taxon>
        <taxon>Euphausiidae</taxon>
        <taxon>Meganyctiphanes</taxon>
    </lineage>
</organism>
<protein>
    <submittedName>
        <fullName evidence="9">Uncharacterized protein</fullName>
    </submittedName>
</protein>
<gene>
    <name evidence="9" type="ORF">MNOR_LOCUS5166</name>
</gene>
<dbReference type="SMART" id="SM00059">
    <property type="entry name" value="FN2"/>
    <property type="match status" value="1"/>
</dbReference>
<dbReference type="Gene3D" id="3.30.60.10">
    <property type="entry name" value="Endochitinase-like"/>
    <property type="match status" value="1"/>
</dbReference>
<dbReference type="InterPro" id="IPR020234">
    <property type="entry name" value="Mite_allergen_group-7"/>
</dbReference>
<keyword evidence="10" id="KW-1185">Reference proteome</keyword>
<dbReference type="EMBL" id="CAXKWB010001961">
    <property type="protein sequence ID" value="CAL4065919.1"/>
    <property type="molecule type" value="Genomic_DNA"/>
</dbReference>
<keyword evidence="3 4" id="KW-1015">Disulfide bond</keyword>
<dbReference type="InterPro" id="IPR036943">
    <property type="entry name" value="FN_type2_sf"/>
</dbReference>
<keyword evidence="2" id="KW-0677">Repeat</keyword>
<feature type="chain" id="PRO_5043348753" evidence="6">
    <location>
        <begin position="30"/>
        <end position="607"/>
    </location>
</feature>
<feature type="non-terminal residue" evidence="9">
    <location>
        <position position="607"/>
    </location>
</feature>
<evidence type="ECO:0000256" key="2">
    <source>
        <dbReference type="ARBA" id="ARBA00022737"/>
    </source>
</evidence>
<feature type="disulfide bond" evidence="4">
    <location>
        <begin position="124"/>
        <end position="138"/>
    </location>
</feature>
<dbReference type="Gene3D" id="2.10.10.10">
    <property type="entry name" value="Fibronectin, type II, collagen-binding"/>
    <property type="match status" value="2"/>
</dbReference>
<evidence type="ECO:0000256" key="1">
    <source>
        <dbReference type="ARBA" id="ARBA00022669"/>
    </source>
</evidence>
<evidence type="ECO:0000259" key="8">
    <source>
        <dbReference type="PROSITE" id="PS51092"/>
    </source>
</evidence>
<dbReference type="PANTHER" id="PTHR11008">
    <property type="entry name" value="PROTEIN TAKEOUT-LIKE PROTEIN"/>
    <property type="match status" value="1"/>
</dbReference>
<dbReference type="InterPro" id="IPR000562">
    <property type="entry name" value="FN_type2_dom"/>
</dbReference>
<dbReference type="SMART" id="SM00270">
    <property type="entry name" value="ChtBD1"/>
    <property type="match status" value="2"/>
</dbReference>
<feature type="domain" description="Fibronectin type-II" evidence="8">
    <location>
        <begin position="36"/>
        <end position="86"/>
    </location>
</feature>
<dbReference type="InterPro" id="IPR001002">
    <property type="entry name" value="Chitin-bd_1"/>
</dbReference>
<dbReference type="GO" id="GO:0008061">
    <property type="term" value="F:chitin binding"/>
    <property type="evidence" value="ECO:0007669"/>
    <property type="project" value="UniProtKB-UniRule"/>
</dbReference>
<evidence type="ECO:0000259" key="7">
    <source>
        <dbReference type="PROSITE" id="PS50941"/>
    </source>
</evidence>
<dbReference type="PANTHER" id="PTHR11008:SF29">
    <property type="entry name" value="IP17226P"/>
    <property type="match status" value="1"/>
</dbReference>
<dbReference type="InterPro" id="IPR036861">
    <property type="entry name" value="Endochitinase-like_sf"/>
</dbReference>
<keyword evidence="6" id="KW-0732">Signal</keyword>
<dbReference type="Pfam" id="PF16984">
    <property type="entry name" value="Grp7_allergen"/>
    <property type="match status" value="1"/>
</dbReference>
<sequence length="607" mass="67830">MAYNDNVHTIMMAFVAAYIILTTLRSSTAEDIACVISDPSCEFPFLYLGKVYDACTTVDYHAPWCSTKTWGDQREHVPEKFVICKSNCTSETALAWRDDFQCGPGYLAPNGEPAQCNPDHRYSCCSAGGWCGNSKTHCNCETCEDYSRCQYDHPDCDFPFLYLGEYYYHCTTKNIIGSSAPWCSTQTWGQQREHTPGKKANCVEKCTLAQGAKVTEWREDGRCGPDFPLAHNGRDAKCDPDSNSPCCSSSGNCGITDQHCMCNGCTDYRGLVASIPMPGAKQVNAPKPVQQIINYYAQEDPTFVSNFTVPNAILTSFGVPESAIYGPIVIHNATFAGHSGITIERLDIDLVNLTVEAEISLGFYSMEGEYEWPGYLWSTWGHTYNYLENPRLEGTFWLEVIDGIVQVSDMKADILTMSNITRELTGLAPATEYMMSSFLDDTLFVENLLWGMNYNIKGTINGLLQEYMAEYPLPNSTSVLVDHGINMAREFIIENNFDPLRIPLDVTGKLQYTEIIYGISDIERHGNATISIKNNVFFVDIKAYFPVIHVDYEWKVRVLGLGTNGTVRVTASNLHVTVVLKGDIKLNSMPMVWEVIIEAERVTTDTI</sequence>
<dbReference type="AlphaFoldDB" id="A0AAV2PVB1"/>
<reference evidence="9 10" key="1">
    <citation type="submission" date="2024-05" db="EMBL/GenBank/DDBJ databases">
        <authorList>
            <person name="Wallberg A."/>
        </authorList>
    </citation>
    <scope>NUCLEOTIDE SEQUENCE [LARGE SCALE GENOMIC DNA]</scope>
</reference>
<dbReference type="SUPFAM" id="SSF57440">
    <property type="entry name" value="Kringle-like"/>
    <property type="match status" value="2"/>
</dbReference>
<evidence type="ECO:0000313" key="9">
    <source>
        <dbReference type="EMBL" id="CAL4065919.1"/>
    </source>
</evidence>
<dbReference type="InterPro" id="IPR013806">
    <property type="entry name" value="Kringle-like"/>
</dbReference>
<dbReference type="GO" id="GO:0005615">
    <property type="term" value="C:extracellular space"/>
    <property type="evidence" value="ECO:0007669"/>
    <property type="project" value="TreeGrafter"/>
</dbReference>
<dbReference type="Pfam" id="PF00040">
    <property type="entry name" value="fn2"/>
    <property type="match status" value="2"/>
</dbReference>
<dbReference type="Proteomes" id="UP001497623">
    <property type="component" value="Unassembled WGS sequence"/>
</dbReference>
<dbReference type="PROSITE" id="PS50941">
    <property type="entry name" value="CHIT_BIND_I_2"/>
    <property type="match status" value="1"/>
</dbReference>
<accession>A0AAV2PVB1</accession>
<dbReference type="PROSITE" id="PS51092">
    <property type="entry name" value="FN2_2"/>
    <property type="match status" value="1"/>
</dbReference>
<dbReference type="InterPro" id="IPR038602">
    <property type="entry name" value="Mite_allergen_7_sf"/>
</dbReference>
<feature type="signal peptide" evidence="6">
    <location>
        <begin position="1"/>
        <end position="29"/>
    </location>
</feature>
<evidence type="ECO:0000256" key="3">
    <source>
        <dbReference type="ARBA" id="ARBA00023157"/>
    </source>
</evidence>
<feature type="domain" description="Chitin-binding type-1" evidence="7">
    <location>
        <begin position="99"/>
        <end position="151"/>
    </location>
</feature>
<dbReference type="CDD" id="cd10909">
    <property type="entry name" value="ChtBD1_GH18_2"/>
    <property type="match status" value="2"/>
</dbReference>
<evidence type="ECO:0000256" key="4">
    <source>
        <dbReference type="PROSITE-ProRule" id="PRU00261"/>
    </source>
</evidence>
<evidence type="ECO:0000313" key="10">
    <source>
        <dbReference type="Proteomes" id="UP001497623"/>
    </source>
</evidence>
<proteinExistence type="predicted"/>